<gene>
    <name evidence="2" type="ORF">METZ01_LOCUS177392</name>
</gene>
<dbReference type="Gene3D" id="2.60.40.1930">
    <property type="match status" value="1"/>
</dbReference>
<name>A0A382CED1_9ZZZZ</name>
<evidence type="ECO:0008006" key="3">
    <source>
        <dbReference type="Google" id="ProtNLM"/>
    </source>
</evidence>
<protein>
    <recommendedName>
        <fullName evidence="3">Macroglobulin domain-containing protein</fullName>
    </recommendedName>
</protein>
<reference evidence="2" key="1">
    <citation type="submission" date="2018-05" db="EMBL/GenBank/DDBJ databases">
        <authorList>
            <person name="Lanie J.A."/>
            <person name="Ng W.-L."/>
            <person name="Kazmierczak K.M."/>
            <person name="Andrzejewski T.M."/>
            <person name="Davidsen T.M."/>
            <person name="Wayne K.J."/>
            <person name="Tettelin H."/>
            <person name="Glass J.I."/>
            <person name="Rusch D."/>
            <person name="Podicherti R."/>
            <person name="Tsui H.-C.T."/>
            <person name="Winkler M.E."/>
        </authorList>
    </citation>
    <scope>NUCLEOTIDE SEQUENCE</scope>
</reference>
<keyword evidence="1" id="KW-0812">Transmembrane</keyword>
<accession>A0A382CED1</accession>
<dbReference type="AlphaFoldDB" id="A0A382CED1"/>
<sequence>MKSPVYLLLFLLALSPVIVYAESQTISVETNSSSYEKGSSIAISGLITNYDASDPNEVFQITLRVIAPNNNIVTVDQIVPNSGGTYSTSVNTEGANWKLGGDYTVMVNYADQSASTTFTLIIPEMEATEAEAVEAEAAEAEAVEAAEAEKCGEGTHLEDGACVLDETVSVESTSAPSTSSAETVSSWIYSITFAVLIAFIIAIFLYLISRASRRKTT</sequence>
<keyword evidence="1" id="KW-1133">Transmembrane helix</keyword>
<evidence type="ECO:0000313" key="2">
    <source>
        <dbReference type="EMBL" id="SVB24538.1"/>
    </source>
</evidence>
<dbReference type="EMBL" id="UINC01034147">
    <property type="protein sequence ID" value="SVB24538.1"/>
    <property type="molecule type" value="Genomic_DNA"/>
</dbReference>
<evidence type="ECO:0000256" key="1">
    <source>
        <dbReference type="SAM" id="Phobius"/>
    </source>
</evidence>
<keyword evidence="1" id="KW-0472">Membrane</keyword>
<proteinExistence type="predicted"/>
<feature type="transmembrane region" description="Helical" evidence="1">
    <location>
        <begin position="187"/>
        <end position="208"/>
    </location>
</feature>
<organism evidence="2">
    <name type="scientific">marine metagenome</name>
    <dbReference type="NCBI Taxonomy" id="408172"/>
    <lineage>
        <taxon>unclassified sequences</taxon>
        <taxon>metagenomes</taxon>
        <taxon>ecological metagenomes</taxon>
    </lineage>
</organism>